<keyword evidence="2" id="KW-1185">Reference proteome</keyword>
<reference evidence="1" key="1">
    <citation type="submission" date="2021-06" db="EMBL/GenBank/DDBJ databases">
        <authorList>
            <person name="Kallberg Y."/>
            <person name="Tangrot J."/>
            <person name="Rosling A."/>
        </authorList>
    </citation>
    <scope>NUCLEOTIDE SEQUENCE</scope>
    <source>
        <strain evidence="1">AU212A</strain>
    </source>
</reference>
<dbReference type="EMBL" id="CAJVPM010001757">
    <property type="protein sequence ID" value="CAG8473091.1"/>
    <property type="molecule type" value="Genomic_DNA"/>
</dbReference>
<dbReference type="Proteomes" id="UP000789860">
    <property type="component" value="Unassembled WGS sequence"/>
</dbReference>
<evidence type="ECO:0000313" key="2">
    <source>
        <dbReference type="Proteomes" id="UP000789860"/>
    </source>
</evidence>
<sequence>MYFSILETPICAKDRHLSPETNASLCSRIMFLWINPLMKKGFKSTLTDNDVFELPDYLKTKNIVKLCKINPNNSILISLFLYSWEKLLVQFIFAMIGTIGFFAPPYFLKKVLYYIQNYSDNSKEPRTIGYLYVLSLFVFTVIPALFFQQASYIGQKLSITFKAIIIDRVNQTTASLNGEIINKKGKITDLVDSDAQKVSALARNFLDLGVLSELLKAIRAVKIYSMENYFHSKIVEARDKELNELNNYMITRMLIRTLFEFLTFMMMLFALFWNTKILGMTLTSSVAFTALILFQNLLHIFNEMPSIIISVTQALVSISRIEEFLKKSELERKHSENNINNSNSNNEIGFRNATIQWPDSEFNDNDSNKFTLISLDCRFHYRKLTLIRGSAGCGKTAMLNALLGGMKYFGGHVFLPKMGRVAYAAQKVWIQNGTIKYNILFGLQYNLQRYSKVLEICCLKSDLAALKLGDETETGENGIALSHGQRQRIALARAIYSQHEVLIVDDFLSAVDLHIAKYIYEQCLSSKLMKNRTRIFVTHHKDLCHGAAMIVCMKDGQIKEKIENTEDLNDDFSRNETFYTEDSESDLIYVKDTELFNFGNENRLISKEMKAEGMVNIGVYKTYIVTSTKGLIIWILVGIIILVTWYIQTKRDRLIKKWANSHNIDGQTHLLEVLSPLNESFNFILTNTSFEFNITDYYLWIYASIELMNILLKTFKKYCIFLSSLIASKELHNTMLKRILSATIRFYDTTPMGRITNRFSKDMEIIDQILSLNVMSFLYSCMSAAALVISATINIDINIGFKFL</sequence>
<gene>
    <name evidence="1" type="ORF">SCALOS_LOCUS2112</name>
</gene>
<accession>A0ACA9KH85</accession>
<comment type="caution">
    <text evidence="1">The sequence shown here is derived from an EMBL/GenBank/DDBJ whole genome shotgun (WGS) entry which is preliminary data.</text>
</comment>
<proteinExistence type="predicted"/>
<protein>
    <submittedName>
        <fullName evidence="1">4884_t:CDS:1</fullName>
    </submittedName>
</protein>
<name>A0ACA9KH85_9GLOM</name>
<feature type="non-terminal residue" evidence="1">
    <location>
        <position position="804"/>
    </location>
</feature>
<organism evidence="1 2">
    <name type="scientific">Scutellospora calospora</name>
    <dbReference type="NCBI Taxonomy" id="85575"/>
    <lineage>
        <taxon>Eukaryota</taxon>
        <taxon>Fungi</taxon>
        <taxon>Fungi incertae sedis</taxon>
        <taxon>Mucoromycota</taxon>
        <taxon>Glomeromycotina</taxon>
        <taxon>Glomeromycetes</taxon>
        <taxon>Diversisporales</taxon>
        <taxon>Gigasporaceae</taxon>
        <taxon>Scutellospora</taxon>
    </lineage>
</organism>
<evidence type="ECO:0000313" key="1">
    <source>
        <dbReference type="EMBL" id="CAG8473091.1"/>
    </source>
</evidence>